<dbReference type="PANTHER" id="PTHR30157">
    <property type="entry name" value="FERRIC REDUCTASE, NADPH-DEPENDENT"/>
    <property type="match status" value="1"/>
</dbReference>
<comment type="caution">
    <text evidence="2">The sequence shown here is derived from an EMBL/GenBank/DDBJ whole genome shotgun (WGS) entry which is preliminary data.</text>
</comment>
<organism evidence="2 3">
    <name type="scientific">Aeromicrobium camelliae</name>
    <dbReference type="NCBI Taxonomy" id="1538144"/>
    <lineage>
        <taxon>Bacteria</taxon>
        <taxon>Bacillati</taxon>
        <taxon>Actinomycetota</taxon>
        <taxon>Actinomycetes</taxon>
        <taxon>Propionibacteriales</taxon>
        <taxon>Nocardioidaceae</taxon>
        <taxon>Aeromicrobium</taxon>
    </lineage>
</organism>
<dbReference type="InterPro" id="IPR039261">
    <property type="entry name" value="FNR_nucleotide-bd"/>
</dbReference>
<dbReference type="InterPro" id="IPR013113">
    <property type="entry name" value="SIP_FAD-bd"/>
</dbReference>
<dbReference type="InterPro" id="IPR017927">
    <property type="entry name" value="FAD-bd_FR_type"/>
</dbReference>
<dbReference type="PANTHER" id="PTHR30157:SF0">
    <property type="entry name" value="NADPH-DEPENDENT FERRIC-CHELATE REDUCTASE"/>
    <property type="match status" value="1"/>
</dbReference>
<dbReference type="SUPFAM" id="SSF63380">
    <property type="entry name" value="Riboflavin synthase domain-like"/>
    <property type="match status" value="1"/>
</dbReference>
<dbReference type="Pfam" id="PF04954">
    <property type="entry name" value="SIP"/>
    <property type="match status" value="1"/>
</dbReference>
<dbReference type="RefSeq" id="WP_124235873.1">
    <property type="nucleotide sequence ID" value="NZ_JBHUFI010000009.1"/>
</dbReference>
<dbReference type="Gene3D" id="2.40.30.10">
    <property type="entry name" value="Translation factors"/>
    <property type="match status" value="1"/>
</dbReference>
<gene>
    <name evidence="2" type="ORF">EHW97_04045</name>
</gene>
<evidence type="ECO:0000259" key="1">
    <source>
        <dbReference type="PROSITE" id="PS51384"/>
    </source>
</evidence>
<dbReference type="EMBL" id="RQJX01000003">
    <property type="protein sequence ID" value="RQN09420.1"/>
    <property type="molecule type" value="Genomic_DNA"/>
</dbReference>
<name>A0A3N6WQ51_9ACTN</name>
<sequence>MSSYRAIVRGRRQLTPHLVTVTLGGLDGWASTGIPDEYVRIFIPQPGTELVLPEVSEKRGWTFPDGVVPPQPRVYTISDHRIVDGDVQVDLDIALHEVGIGSDWARTCEPGDEVGMIDPHGLYKPAAEARHQLLVCDITGLPALARILRGLDEEYRVEAHVVLTDGADRIALPSAADVSTTWEIVADETRVGDALRRAVCDRDLPASAGDAGFYVWFAGEAAASRAVRKRLRRDLGWPQSDFYTCGYWQFDAEAWNARYAEVAETVTAEAIAAYERANGDDGVYLDQLEEIYERVGL</sequence>
<dbReference type="CDD" id="cd06193">
    <property type="entry name" value="siderophore_interacting"/>
    <property type="match status" value="1"/>
</dbReference>
<dbReference type="OrthoDB" id="3291337at2"/>
<dbReference type="GO" id="GO:0016491">
    <property type="term" value="F:oxidoreductase activity"/>
    <property type="evidence" value="ECO:0007669"/>
    <property type="project" value="InterPro"/>
</dbReference>
<feature type="domain" description="FAD-binding FR-type" evidence="1">
    <location>
        <begin position="1"/>
        <end position="126"/>
    </location>
</feature>
<protein>
    <submittedName>
        <fullName evidence="2">Siderophore-interacting protein</fullName>
    </submittedName>
</protein>
<accession>A0A3N6WQ51</accession>
<proteinExistence type="predicted"/>
<dbReference type="InterPro" id="IPR007037">
    <property type="entry name" value="SIP_rossman_dom"/>
</dbReference>
<evidence type="ECO:0000313" key="3">
    <source>
        <dbReference type="Proteomes" id="UP000275225"/>
    </source>
</evidence>
<dbReference type="Gene3D" id="3.40.50.80">
    <property type="entry name" value="Nucleotide-binding domain of ferredoxin-NADP reductase (FNR) module"/>
    <property type="match status" value="1"/>
</dbReference>
<keyword evidence="3" id="KW-1185">Reference proteome</keyword>
<dbReference type="AlphaFoldDB" id="A0A3N6WQ51"/>
<dbReference type="PROSITE" id="PS51384">
    <property type="entry name" value="FAD_FR"/>
    <property type="match status" value="1"/>
</dbReference>
<dbReference type="Pfam" id="PF08021">
    <property type="entry name" value="FAD_binding_9"/>
    <property type="match status" value="1"/>
</dbReference>
<dbReference type="InterPro" id="IPR039374">
    <property type="entry name" value="SIP_fam"/>
</dbReference>
<dbReference type="InterPro" id="IPR017938">
    <property type="entry name" value="Riboflavin_synthase-like_b-brl"/>
</dbReference>
<reference evidence="2 3" key="1">
    <citation type="submission" date="2018-11" db="EMBL/GenBank/DDBJ databases">
        <authorList>
            <person name="Li F."/>
        </authorList>
    </citation>
    <scope>NUCLEOTIDE SEQUENCE [LARGE SCALE GENOMIC DNA]</scope>
    <source>
        <strain evidence="2 3">YS17T</strain>
    </source>
</reference>
<evidence type="ECO:0000313" key="2">
    <source>
        <dbReference type="EMBL" id="RQN09420.1"/>
    </source>
</evidence>
<dbReference type="Proteomes" id="UP000275225">
    <property type="component" value="Unassembled WGS sequence"/>
</dbReference>